<dbReference type="HOGENOM" id="CLU_064914_4_0_9"/>
<dbReference type="PATRIC" id="fig|883092.3.peg.2101"/>
<evidence type="ECO:0000256" key="1">
    <source>
        <dbReference type="SAM" id="MobiDB-lite"/>
    </source>
</evidence>
<name>K1M1T3_9LACO</name>
<dbReference type="Gene3D" id="1.10.10.1400">
    <property type="entry name" value="Terminase, small subunit, N-terminal DNA-binding domain, HTH motif"/>
    <property type="match status" value="1"/>
</dbReference>
<dbReference type="EMBL" id="AGZG01000104">
    <property type="protein sequence ID" value="EKB63085.1"/>
    <property type="molecule type" value="Genomic_DNA"/>
</dbReference>
<accession>K1M1T3</accession>
<dbReference type="GO" id="GO:0051276">
    <property type="term" value="P:chromosome organization"/>
    <property type="evidence" value="ECO:0007669"/>
    <property type="project" value="InterPro"/>
</dbReference>
<evidence type="ECO:0008006" key="4">
    <source>
        <dbReference type="Google" id="ProtNLM"/>
    </source>
</evidence>
<dbReference type="InterPro" id="IPR038713">
    <property type="entry name" value="Terminase_Gp1_N_sf"/>
</dbReference>
<dbReference type="OrthoDB" id="7358785at2"/>
<gene>
    <name evidence="2" type="ORF">HMPREF9249_02118</name>
</gene>
<feature type="compositionally biased region" description="Basic and acidic residues" evidence="1">
    <location>
        <begin position="154"/>
        <end position="163"/>
    </location>
</feature>
<evidence type="ECO:0000313" key="2">
    <source>
        <dbReference type="EMBL" id="EKB63085.1"/>
    </source>
</evidence>
<evidence type="ECO:0000313" key="3">
    <source>
        <dbReference type="Proteomes" id="UP000004722"/>
    </source>
</evidence>
<reference evidence="2 3" key="1">
    <citation type="submission" date="2012-07" db="EMBL/GenBank/DDBJ databases">
        <title>The Genome Sequence of Lactobacillus crispatus FB077-07.</title>
        <authorList>
            <consortium name="The Broad Institute Genome Sequencing Platform"/>
            <person name="Earl A."/>
            <person name="Ward D."/>
            <person name="Feldgarden M."/>
            <person name="Gevers D."/>
            <person name="Saerens B."/>
            <person name="Vaneechoutte M."/>
            <person name="Walker B."/>
            <person name="Young S.K."/>
            <person name="Zeng Q."/>
            <person name="Gargeya S."/>
            <person name="Fitzgerald M."/>
            <person name="Haas B."/>
            <person name="Abouelleil A."/>
            <person name="Alvarado L."/>
            <person name="Arachchi H.M."/>
            <person name="Berlin A.M."/>
            <person name="Chapman S.B."/>
            <person name="Goldberg J."/>
            <person name="Griggs A."/>
            <person name="Gujja S."/>
            <person name="Hansen M."/>
            <person name="Howarth C."/>
            <person name="Imamovic A."/>
            <person name="Larimer J."/>
            <person name="McCowen C."/>
            <person name="Montmayeur A."/>
            <person name="Murphy C."/>
            <person name="Neiman D."/>
            <person name="Pearson M."/>
            <person name="Priest M."/>
            <person name="Roberts A."/>
            <person name="Saif S."/>
            <person name="Shea T."/>
            <person name="Sisk P."/>
            <person name="Sykes S."/>
            <person name="Wortman J."/>
            <person name="Nusbaum C."/>
            <person name="Birren B."/>
        </authorList>
    </citation>
    <scope>NUCLEOTIDE SEQUENCE [LARGE SCALE GENOMIC DNA]</scope>
    <source>
        <strain evidence="2 3">FB077-07</strain>
    </source>
</reference>
<comment type="caution">
    <text evidence="2">The sequence shown here is derived from an EMBL/GenBank/DDBJ whole genome shotgun (WGS) entry which is preliminary data.</text>
</comment>
<dbReference type="Gene3D" id="6.10.140.2160">
    <property type="match status" value="1"/>
</dbReference>
<dbReference type="Proteomes" id="UP000004722">
    <property type="component" value="Unassembled WGS sequence"/>
</dbReference>
<dbReference type="AlphaFoldDB" id="K1M1T3"/>
<organism evidence="2 3">
    <name type="scientific">Lactobacillus crispatus FB077-07</name>
    <dbReference type="NCBI Taxonomy" id="883092"/>
    <lineage>
        <taxon>Bacteria</taxon>
        <taxon>Bacillati</taxon>
        <taxon>Bacillota</taxon>
        <taxon>Bacilli</taxon>
        <taxon>Lactobacillales</taxon>
        <taxon>Lactobacillaceae</taxon>
        <taxon>Lactobacillus</taxon>
    </lineage>
</organism>
<dbReference type="Pfam" id="PF03592">
    <property type="entry name" value="Terminase_2"/>
    <property type="match status" value="1"/>
</dbReference>
<dbReference type="InterPro" id="IPR005335">
    <property type="entry name" value="Terminase_ssu"/>
</dbReference>
<sequence length="190" mass="21687">MKKKAKKKKSKTIPRLTPKQKDFADKFIEIGNATEAYKSAYVTDRMKPETINTEAKRTLRLPPVNDYINKRMKQIDEAKIPKQKEVLEFLGGVMRGTLKITVETDDGVEEIPPNWKNRIDAAKELLKRMPITDDPITQAQLRKLNAEATLAESRTNESQDKSGRMRKLISKKSDKQLEEMIRSLEGGGSE</sequence>
<feature type="region of interest" description="Disordered" evidence="1">
    <location>
        <begin position="147"/>
        <end position="173"/>
    </location>
</feature>
<dbReference type="RefSeq" id="WP_005729741.1">
    <property type="nucleotide sequence ID" value="NZ_JH932274.1"/>
</dbReference>
<proteinExistence type="predicted"/>
<protein>
    <recommendedName>
        <fullName evidence="4">Terminase small subunit</fullName>
    </recommendedName>
</protein>